<protein>
    <submittedName>
        <fullName evidence="2">Uncharacterized protein</fullName>
    </submittedName>
</protein>
<organism evidence="2 3">
    <name type="scientific">Ophiocordyceps australis</name>
    <dbReference type="NCBI Taxonomy" id="1399860"/>
    <lineage>
        <taxon>Eukaryota</taxon>
        <taxon>Fungi</taxon>
        <taxon>Dikarya</taxon>
        <taxon>Ascomycota</taxon>
        <taxon>Pezizomycotina</taxon>
        <taxon>Sordariomycetes</taxon>
        <taxon>Hypocreomycetidae</taxon>
        <taxon>Hypocreales</taxon>
        <taxon>Ophiocordycipitaceae</taxon>
        <taxon>Ophiocordyceps</taxon>
    </lineage>
</organism>
<dbReference type="EMBL" id="NJET01000048">
    <property type="protein sequence ID" value="PHH63482.1"/>
    <property type="molecule type" value="Genomic_DNA"/>
</dbReference>
<feature type="region of interest" description="Disordered" evidence="1">
    <location>
        <begin position="1"/>
        <end position="122"/>
    </location>
</feature>
<comment type="caution">
    <text evidence="2">The sequence shown here is derived from an EMBL/GenBank/DDBJ whole genome shotgun (WGS) entry which is preliminary data.</text>
</comment>
<proteinExistence type="predicted"/>
<dbReference type="Proteomes" id="UP000226192">
    <property type="component" value="Unassembled WGS sequence"/>
</dbReference>
<sequence length="122" mass="12649">MDSQDRLRSPDLQLTPISTTGDQSSSPTPSLSSPASSPIQAKGQDKVPTADAADSPRQAPEAVHVPTDCSSEGTGEDECPSSRKASTSSISFVKLQDPALPQGSQRPTGGSRIRASSPPHPR</sequence>
<gene>
    <name evidence="2" type="ORF">CDD81_5763</name>
</gene>
<dbReference type="OrthoDB" id="5151015at2759"/>
<evidence type="ECO:0000256" key="1">
    <source>
        <dbReference type="SAM" id="MobiDB-lite"/>
    </source>
</evidence>
<feature type="compositionally biased region" description="Low complexity" evidence="1">
    <location>
        <begin position="24"/>
        <end position="38"/>
    </location>
</feature>
<evidence type="ECO:0000313" key="3">
    <source>
        <dbReference type="Proteomes" id="UP000226192"/>
    </source>
</evidence>
<accession>A0A2C5Y8A0</accession>
<evidence type="ECO:0000313" key="2">
    <source>
        <dbReference type="EMBL" id="PHH63482.1"/>
    </source>
</evidence>
<keyword evidence="3" id="KW-1185">Reference proteome</keyword>
<name>A0A2C5Y8A0_9HYPO</name>
<dbReference type="AlphaFoldDB" id="A0A2C5Y8A0"/>
<reference evidence="2 3" key="1">
    <citation type="submission" date="2017-06" db="EMBL/GenBank/DDBJ databases">
        <title>Ant-infecting Ophiocordyceps genomes reveal a high diversity of potential behavioral manipulation genes and a possible major role for enterotoxins.</title>
        <authorList>
            <person name="De Bekker C."/>
            <person name="Evans H.C."/>
            <person name="Brachmann A."/>
            <person name="Hughes D.P."/>
        </authorList>
    </citation>
    <scope>NUCLEOTIDE SEQUENCE [LARGE SCALE GENOMIC DNA]</scope>
    <source>
        <strain evidence="2 3">Map64</strain>
    </source>
</reference>